<evidence type="ECO:0000313" key="1">
    <source>
        <dbReference type="EMBL" id="KAG5666350.1"/>
    </source>
</evidence>
<organism evidence="1 2">
    <name type="scientific">Polypedilum vanderplanki</name>
    <name type="common">Sleeping chironomid midge</name>
    <dbReference type="NCBI Taxonomy" id="319348"/>
    <lineage>
        <taxon>Eukaryota</taxon>
        <taxon>Metazoa</taxon>
        <taxon>Ecdysozoa</taxon>
        <taxon>Arthropoda</taxon>
        <taxon>Hexapoda</taxon>
        <taxon>Insecta</taxon>
        <taxon>Pterygota</taxon>
        <taxon>Neoptera</taxon>
        <taxon>Endopterygota</taxon>
        <taxon>Diptera</taxon>
        <taxon>Nematocera</taxon>
        <taxon>Chironomoidea</taxon>
        <taxon>Chironomidae</taxon>
        <taxon>Chironominae</taxon>
        <taxon>Polypedilum</taxon>
        <taxon>Polypedilum</taxon>
    </lineage>
</organism>
<proteinExistence type="predicted"/>
<gene>
    <name evidence="1" type="ORF">PVAND_014384</name>
</gene>
<dbReference type="AlphaFoldDB" id="A0A9J6B9P6"/>
<sequence length="118" mass="13496">MQLQLERIADGSYKLPSKLLKIMKEKCKKFLTSEAFCAALVLDPRFSWNTSNEFLMNQFVIKHEETLSSSLDFSTSGQIYDEDVGLQEFLGGGSRVEYGSRVIDIKNQIMKLIYSEAR</sequence>
<keyword evidence="2" id="KW-1185">Reference proteome</keyword>
<name>A0A9J6B9P6_POLVA</name>
<dbReference type="EMBL" id="JADBJN010000004">
    <property type="protein sequence ID" value="KAG5666350.1"/>
    <property type="molecule type" value="Genomic_DNA"/>
</dbReference>
<evidence type="ECO:0000313" key="2">
    <source>
        <dbReference type="Proteomes" id="UP001107558"/>
    </source>
</evidence>
<accession>A0A9J6B9P6</accession>
<reference evidence="1" key="1">
    <citation type="submission" date="2021-03" db="EMBL/GenBank/DDBJ databases">
        <title>Chromosome level genome of the anhydrobiotic midge Polypedilum vanderplanki.</title>
        <authorList>
            <person name="Yoshida Y."/>
            <person name="Kikawada T."/>
            <person name="Gusev O."/>
        </authorList>
    </citation>
    <scope>NUCLEOTIDE SEQUENCE</scope>
    <source>
        <strain evidence="1">NIAS01</strain>
        <tissue evidence="1">Whole body or cell culture</tissue>
    </source>
</reference>
<dbReference type="Proteomes" id="UP001107558">
    <property type="component" value="Chromosome 4"/>
</dbReference>
<protein>
    <submittedName>
        <fullName evidence="1">Uncharacterized protein</fullName>
    </submittedName>
</protein>
<comment type="caution">
    <text evidence="1">The sequence shown here is derived from an EMBL/GenBank/DDBJ whole genome shotgun (WGS) entry which is preliminary data.</text>
</comment>